<protein>
    <recommendedName>
        <fullName evidence="5">Transmembrane protein</fullName>
    </recommendedName>
</protein>
<reference evidence="3 4" key="1">
    <citation type="journal article" date="2018" name="PLoS ONE">
        <title>The draft genome of Kipferlia bialata reveals reductive genome evolution in fornicate parasites.</title>
        <authorList>
            <person name="Tanifuji G."/>
            <person name="Takabayashi S."/>
            <person name="Kume K."/>
            <person name="Takagi M."/>
            <person name="Nakayama T."/>
            <person name="Kamikawa R."/>
            <person name="Inagaki Y."/>
            <person name="Hashimoto T."/>
        </authorList>
    </citation>
    <scope>NUCLEOTIDE SEQUENCE [LARGE SCALE GENOMIC DNA]</scope>
    <source>
        <strain evidence="3">NY0173</strain>
    </source>
</reference>
<comment type="caution">
    <text evidence="3">The sequence shown here is derived from an EMBL/GenBank/DDBJ whole genome shotgun (WGS) entry which is preliminary data.</text>
</comment>
<gene>
    <name evidence="3" type="ORF">KIPB_001202</name>
</gene>
<sequence length="184" mass="20653">MPTGGSVVLAESDTPATPTQKGSYPSRLDGLPDNSERDVKRETELVAVSPRTDNQGVSLGVALYIRTVVERALADGRERARTRRREREEAAERARLEEEKRWQLAARQRHTMVDTSLNAMVAAARSKEPLCYREGDAKIEPAVTLESTSYTERRDKGRRYMLGICLCIAVGGVMAYASYRRRKH</sequence>
<keyword evidence="2" id="KW-0812">Transmembrane</keyword>
<keyword evidence="4" id="KW-1185">Reference proteome</keyword>
<evidence type="ECO:0008006" key="5">
    <source>
        <dbReference type="Google" id="ProtNLM"/>
    </source>
</evidence>
<feature type="region of interest" description="Disordered" evidence="1">
    <location>
        <begin position="1"/>
        <end position="39"/>
    </location>
</feature>
<proteinExistence type="predicted"/>
<keyword evidence="2" id="KW-1133">Transmembrane helix</keyword>
<feature type="transmembrane region" description="Helical" evidence="2">
    <location>
        <begin position="160"/>
        <end position="179"/>
    </location>
</feature>
<keyword evidence="2" id="KW-0472">Membrane</keyword>
<evidence type="ECO:0000256" key="1">
    <source>
        <dbReference type="SAM" id="MobiDB-lite"/>
    </source>
</evidence>
<organism evidence="3 4">
    <name type="scientific">Kipferlia bialata</name>
    <dbReference type="NCBI Taxonomy" id="797122"/>
    <lineage>
        <taxon>Eukaryota</taxon>
        <taxon>Metamonada</taxon>
        <taxon>Carpediemonas-like organisms</taxon>
        <taxon>Kipferlia</taxon>
    </lineage>
</organism>
<dbReference type="AlphaFoldDB" id="A0A391NLQ3"/>
<name>A0A391NLQ3_9EUKA</name>
<dbReference type="EMBL" id="BDIP01000163">
    <property type="protein sequence ID" value="GCA62100.1"/>
    <property type="molecule type" value="Genomic_DNA"/>
</dbReference>
<evidence type="ECO:0000256" key="2">
    <source>
        <dbReference type="SAM" id="Phobius"/>
    </source>
</evidence>
<feature type="compositionally biased region" description="Polar residues" evidence="1">
    <location>
        <begin position="14"/>
        <end position="23"/>
    </location>
</feature>
<evidence type="ECO:0000313" key="3">
    <source>
        <dbReference type="EMBL" id="GCA62100.1"/>
    </source>
</evidence>
<dbReference type="Proteomes" id="UP000265618">
    <property type="component" value="Unassembled WGS sequence"/>
</dbReference>
<evidence type="ECO:0000313" key="4">
    <source>
        <dbReference type="Proteomes" id="UP000265618"/>
    </source>
</evidence>
<accession>A0A391NLQ3</accession>